<dbReference type="GO" id="GO:0003676">
    <property type="term" value="F:nucleic acid binding"/>
    <property type="evidence" value="ECO:0007669"/>
    <property type="project" value="InterPro"/>
</dbReference>
<accession>A0A2Z4MKF3</accession>
<gene>
    <name evidence="2" type="ORF">AB432_018635</name>
</gene>
<dbReference type="EMBL" id="CP030117">
    <property type="protein sequence ID" value="AWX56940.1"/>
    <property type="molecule type" value="Genomic_DNA"/>
</dbReference>
<evidence type="ECO:0000259" key="1">
    <source>
        <dbReference type="SMART" id="SM00507"/>
    </source>
</evidence>
<dbReference type="GO" id="GO:0008270">
    <property type="term" value="F:zinc ion binding"/>
    <property type="evidence" value="ECO:0007669"/>
    <property type="project" value="InterPro"/>
</dbReference>
<dbReference type="GO" id="GO:0004519">
    <property type="term" value="F:endonuclease activity"/>
    <property type="evidence" value="ECO:0007669"/>
    <property type="project" value="UniProtKB-KW"/>
</dbReference>
<protein>
    <submittedName>
        <fullName evidence="2">HNH endonuclease</fullName>
    </submittedName>
</protein>
<keyword evidence="2" id="KW-0378">Hydrolase</keyword>
<dbReference type="InterPro" id="IPR002711">
    <property type="entry name" value="HNH"/>
</dbReference>
<organism evidence="2 3">
    <name type="scientific">Brevibacillus brevis</name>
    <name type="common">Bacillus brevis</name>
    <dbReference type="NCBI Taxonomy" id="1393"/>
    <lineage>
        <taxon>Bacteria</taxon>
        <taxon>Bacillati</taxon>
        <taxon>Bacillota</taxon>
        <taxon>Bacilli</taxon>
        <taxon>Bacillales</taxon>
        <taxon>Paenibacillaceae</taxon>
        <taxon>Brevibacillus</taxon>
    </lineage>
</organism>
<dbReference type="Gene3D" id="1.10.30.50">
    <property type="match status" value="1"/>
</dbReference>
<name>A0A2Z4MKF3_BREBE</name>
<evidence type="ECO:0000313" key="3">
    <source>
        <dbReference type="Proteomes" id="UP000036061"/>
    </source>
</evidence>
<feature type="domain" description="HNH nuclease" evidence="1">
    <location>
        <begin position="79"/>
        <end position="138"/>
    </location>
</feature>
<dbReference type="Proteomes" id="UP000036061">
    <property type="component" value="Chromosome"/>
</dbReference>
<keyword evidence="2" id="KW-0540">Nuclease</keyword>
<evidence type="ECO:0000313" key="2">
    <source>
        <dbReference type="EMBL" id="AWX56940.1"/>
    </source>
</evidence>
<sequence length="167" mass="18791">MICIGYKLKDKDNKGQDWKVIVFELMPIEVVNSSETASASELSNLSLEELKNKALVSTNHGQEVTPKERIVQYRERSRAVKLYALKRANGICEVCGNEAPFKTAKGEPFLEVHHTRRLSDGGPDHTEWVAAICPNCHRRAHYGLDSYTVNSSIADYVSSKENSLRRV</sequence>
<dbReference type="Pfam" id="PF01844">
    <property type="entry name" value="HNH"/>
    <property type="match status" value="1"/>
</dbReference>
<dbReference type="SMART" id="SM00507">
    <property type="entry name" value="HNHc"/>
    <property type="match status" value="1"/>
</dbReference>
<reference evidence="2 3" key="1">
    <citation type="journal article" date="2015" name="Genome Announc.">
        <title>Draft Genome Sequence of Brevibacillus brevis DZQ7, a Plant Growth-Promoting Rhizobacterium with Broad-Spectrum Antimicrobial Activity.</title>
        <authorList>
            <person name="Hou Q."/>
            <person name="Wang C."/>
            <person name="Hou X."/>
            <person name="Xia Z."/>
            <person name="Ye J."/>
            <person name="Liu K."/>
            <person name="Liu H."/>
            <person name="Wang J."/>
            <person name="Guo H."/>
            <person name="Yu X."/>
            <person name="Yang Y."/>
            <person name="Du B."/>
            <person name="Ding Y."/>
        </authorList>
    </citation>
    <scope>NUCLEOTIDE SEQUENCE [LARGE SCALE GENOMIC DNA]</scope>
    <source>
        <strain evidence="2 3">DZQ7</strain>
    </source>
</reference>
<dbReference type="CDD" id="cd00085">
    <property type="entry name" value="HNHc"/>
    <property type="match status" value="1"/>
</dbReference>
<dbReference type="AlphaFoldDB" id="A0A2Z4MKF3"/>
<proteinExistence type="predicted"/>
<dbReference type="InterPro" id="IPR003615">
    <property type="entry name" value="HNH_nuc"/>
</dbReference>
<keyword evidence="2" id="KW-0255">Endonuclease</keyword>